<dbReference type="Gene3D" id="1.25.40.10">
    <property type="entry name" value="Tetratricopeptide repeat domain"/>
    <property type="match status" value="1"/>
</dbReference>
<dbReference type="InterPro" id="IPR027417">
    <property type="entry name" value="P-loop_NTPase"/>
</dbReference>
<dbReference type="AlphaFoldDB" id="A0A6J4VCR7"/>
<evidence type="ECO:0000313" key="3">
    <source>
        <dbReference type="EMBL" id="CAA9573528.1"/>
    </source>
</evidence>
<sequence length="811" mass="87835">MSIPAPEPLGRILRRLRQRAALSQEELAARSGASARAISDLERGQRACARFETVRMLADALDLPPEDRALLARAAQTPLIEITLRQPLAAPLARRSPPAPQTPLVGRHHEVEDLAGELASGGARMVTLTGPGGVGKTRLALAVASGTDACFPGGVGWIDLAPLLDPRAVIKAICDGLGIVETDRRPGIEALCRLFADRRFLLVLDNFEQVIDAAPAVSELLAAAPSLTVLATSRARLRVSAEREYPVAPLTLSAPDATIRDIQEIDAVRLFVERARAVQRDFVLTAENAEAVARICRRLDGLPLAIELAASRANVLSPQLLLDRLEQCLPLLTRGSRDAPRRQQTMADTIAWSYNLLDPDAQWLFRRLTVFVGGFTLDTVEWLVARHPADGVGAIDALATLTDNNLVVRTSDSPDGMRFSMFETIREYGIAQLIERRELRAAHDLLAGYCRSLAIHGDGIPNCIVPEPWVAMVDRERGNIRAAYHHLAADDDREGLFEFATAFGHYLYNRGPADEAWSWFEQALDAPVPRPEVRLQGLYWASHLSSHLGMTETADRLANEALATAEALGDTGWRAAIVHCLAMIRVKCGKAEQAEALFDEELRLWEQAGVQGLSGFALMFLGVFAFEQGDFTRARALEDKADEILAGMGGIGWLASTRWIRGRFSITEGRCAEAAMHFSDSVRIASEQKASMIQHLGLVGLAVVASNIASHEAAGRLIGAADRSLEQTGQHLGGAVKELYDRAAAASRSAIGPAAFAAACKLGAASGPAEWLRDGEAIARAAADRERRDEAGTRTVEPCHRRALRPLAATK</sequence>
<evidence type="ECO:0000259" key="2">
    <source>
        <dbReference type="PROSITE" id="PS50943"/>
    </source>
</evidence>
<feature type="domain" description="HTH cro/C1-type" evidence="2">
    <location>
        <begin position="13"/>
        <end position="68"/>
    </location>
</feature>
<feature type="region of interest" description="Disordered" evidence="1">
    <location>
        <begin position="783"/>
        <end position="811"/>
    </location>
</feature>
<protein>
    <recommendedName>
        <fullName evidence="2">HTH cro/C1-type domain-containing protein</fullName>
    </recommendedName>
</protein>
<dbReference type="PANTHER" id="PTHR47691">
    <property type="entry name" value="REGULATOR-RELATED"/>
    <property type="match status" value="1"/>
</dbReference>
<dbReference type="Pfam" id="PF00931">
    <property type="entry name" value="NB-ARC"/>
    <property type="match status" value="1"/>
</dbReference>
<evidence type="ECO:0000256" key="1">
    <source>
        <dbReference type="SAM" id="MobiDB-lite"/>
    </source>
</evidence>
<dbReference type="EMBL" id="CADCWF010000276">
    <property type="protein sequence ID" value="CAA9573528.1"/>
    <property type="molecule type" value="Genomic_DNA"/>
</dbReference>
<dbReference type="InterPro" id="IPR058852">
    <property type="entry name" value="HTH_77"/>
</dbReference>
<dbReference type="SUPFAM" id="SSF48452">
    <property type="entry name" value="TPR-like"/>
    <property type="match status" value="1"/>
</dbReference>
<dbReference type="PRINTS" id="PR00364">
    <property type="entry name" value="DISEASERSIST"/>
</dbReference>
<name>A0A6J4VCR7_9BACT</name>
<dbReference type="InterPro" id="IPR002182">
    <property type="entry name" value="NB-ARC"/>
</dbReference>
<dbReference type="InterPro" id="IPR010982">
    <property type="entry name" value="Lambda_DNA-bd_dom_sf"/>
</dbReference>
<dbReference type="Gene3D" id="1.10.260.40">
    <property type="entry name" value="lambda repressor-like DNA-binding domains"/>
    <property type="match status" value="1"/>
</dbReference>
<dbReference type="Pfam" id="PF25872">
    <property type="entry name" value="HTH_77"/>
    <property type="match status" value="1"/>
</dbReference>
<feature type="compositionally biased region" description="Basic and acidic residues" evidence="1">
    <location>
        <begin position="783"/>
        <end position="800"/>
    </location>
</feature>
<dbReference type="SUPFAM" id="SSF47413">
    <property type="entry name" value="lambda repressor-like DNA-binding domains"/>
    <property type="match status" value="1"/>
</dbReference>
<dbReference type="Gene3D" id="3.40.50.300">
    <property type="entry name" value="P-loop containing nucleotide triphosphate hydrolases"/>
    <property type="match status" value="1"/>
</dbReference>
<dbReference type="SUPFAM" id="SSF52540">
    <property type="entry name" value="P-loop containing nucleoside triphosphate hydrolases"/>
    <property type="match status" value="1"/>
</dbReference>
<dbReference type="CDD" id="cd00093">
    <property type="entry name" value="HTH_XRE"/>
    <property type="match status" value="1"/>
</dbReference>
<gene>
    <name evidence="3" type="ORF">AVDCRST_MAG59-3834</name>
</gene>
<dbReference type="SMART" id="SM00530">
    <property type="entry name" value="HTH_XRE"/>
    <property type="match status" value="1"/>
</dbReference>
<dbReference type="InterPro" id="IPR001387">
    <property type="entry name" value="Cro/C1-type_HTH"/>
</dbReference>
<proteinExistence type="predicted"/>
<dbReference type="PANTHER" id="PTHR47691:SF3">
    <property type="entry name" value="HTH-TYPE TRANSCRIPTIONAL REGULATOR RV0890C-RELATED"/>
    <property type="match status" value="1"/>
</dbReference>
<organism evidence="3">
    <name type="scientific">uncultured Thermomicrobiales bacterium</name>
    <dbReference type="NCBI Taxonomy" id="1645740"/>
    <lineage>
        <taxon>Bacteria</taxon>
        <taxon>Pseudomonadati</taxon>
        <taxon>Thermomicrobiota</taxon>
        <taxon>Thermomicrobia</taxon>
        <taxon>Thermomicrobiales</taxon>
        <taxon>environmental samples</taxon>
    </lineage>
</organism>
<dbReference type="PROSITE" id="PS50943">
    <property type="entry name" value="HTH_CROC1"/>
    <property type="match status" value="1"/>
</dbReference>
<dbReference type="Pfam" id="PF13560">
    <property type="entry name" value="HTH_31"/>
    <property type="match status" value="1"/>
</dbReference>
<reference evidence="3" key="1">
    <citation type="submission" date="2020-02" db="EMBL/GenBank/DDBJ databases">
        <authorList>
            <person name="Meier V. D."/>
        </authorList>
    </citation>
    <scope>NUCLEOTIDE SEQUENCE</scope>
    <source>
        <strain evidence="3">AVDCRST_MAG59</strain>
    </source>
</reference>
<dbReference type="GO" id="GO:0003677">
    <property type="term" value="F:DNA binding"/>
    <property type="evidence" value="ECO:0007669"/>
    <property type="project" value="InterPro"/>
</dbReference>
<dbReference type="InterPro" id="IPR011990">
    <property type="entry name" value="TPR-like_helical_dom_sf"/>
</dbReference>
<dbReference type="GO" id="GO:0043531">
    <property type="term" value="F:ADP binding"/>
    <property type="evidence" value="ECO:0007669"/>
    <property type="project" value="InterPro"/>
</dbReference>
<accession>A0A6J4VCR7</accession>